<dbReference type="GO" id="GO:0006357">
    <property type="term" value="P:regulation of transcription by RNA polymerase II"/>
    <property type="evidence" value="ECO:0007669"/>
    <property type="project" value="TreeGrafter"/>
</dbReference>
<keyword evidence="6 12" id="KW-0863">Zinc-finger</keyword>
<feature type="domain" description="C2H2-type" evidence="15">
    <location>
        <begin position="423"/>
        <end position="451"/>
    </location>
</feature>
<keyword evidence="4" id="KW-0479">Metal-binding</keyword>
<dbReference type="Pfam" id="PF13912">
    <property type="entry name" value="zf-C2H2_6"/>
    <property type="match status" value="1"/>
</dbReference>
<dbReference type="Pfam" id="PF00096">
    <property type="entry name" value="zf-C2H2"/>
    <property type="match status" value="4"/>
</dbReference>
<dbReference type="PROSITE" id="PS50157">
    <property type="entry name" value="ZINC_FINGER_C2H2_2"/>
    <property type="match status" value="5"/>
</dbReference>
<keyword evidence="5" id="KW-0677">Repeat</keyword>
<evidence type="ECO:0000256" key="9">
    <source>
        <dbReference type="ARBA" id="ARBA00023125"/>
    </source>
</evidence>
<dbReference type="GO" id="GO:0003700">
    <property type="term" value="F:DNA-binding transcription factor activity"/>
    <property type="evidence" value="ECO:0007669"/>
    <property type="project" value="TreeGrafter"/>
</dbReference>
<dbReference type="Proteomes" id="UP001066276">
    <property type="component" value="Chromosome 8"/>
</dbReference>
<comment type="similarity">
    <text evidence="3">Belongs to the krueppel C2H2-type zinc-finger protein family.</text>
</comment>
<accession>A0AAV7P197</accession>
<dbReference type="FunFam" id="3.30.160.60:FF:000744">
    <property type="entry name" value="zinc finger E-box-binding homeobox 1"/>
    <property type="match status" value="1"/>
</dbReference>
<sequence length="557" mass="63451">MPTCCVAVNCKNESNSSAVDEQGRPITLHPFPKDPDWREQWILALHRKGPGGIPWKPSRFSRLCSAHFTEECMDRTGPAVRIRKGAVPTLFTQRKRLKRRVIKQDHSSNAHSEDSESQGDFSLTTMEEMSQSIGDIKEALDKDHNYYCASDSKALKMVLDTFLQTEEKLLKRLRNVKKRESRLSDRVCWLMMQLEKKQLHEQPDQLYPGTELWRVSEEDNQVIPVKRHLDQTLVRNEVLPCSQQGLAKTIFESTLSPSLDCEGSDGSSRHRGVHTEEAPQTCNKTDSLDDEPALNSDTDSTDELTPEVRAQRCLESSKSTRQSSPVSRKHFRCKIGKFFQCKECGKTYSFLRSLKLHQRKHSASANKKKDAGAAALNQSDVKPGSAIRPKREKPFECDECGKRFCKEKFLNRHKKEHTDDTVHECTVCGKIFAQASYRMHHERLVHAKEKAYKCGVCEKAFRGPSDLKRHRKTHSGEKPYQCSECGKSFSMIDYLKVHQKIHTGETRCICKEYYPSHSTSADTQAPSAPDEGGLAELQGCPTPEKEQSLNYRNVEAY</sequence>
<dbReference type="InterPro" id="IPR006612">
    <property type="entry name" value="THAP_Znf"/>
</dbReference>
<dbReference type="GO" id="GO:0005634">
    <property type="term" value="C:nucleus"/>
    <property type="evidence" value="ECO:0007669"/>
    <property type="project" value="UniProtKB-SubCell"/>
</dbReference>
<feature type="domain" description="C2H2-type" evidence="15">
    <location>
        <begin position="339"/>
        <end position="366"/>
    </location>
</feature>
<keyword evidence="18" id="KW-1185">Reference proteome</keyword>
<dbReference type="AlphaFoldDB" id="A0AAV7P197"/>
<feature type="region of interest" description="Disordered" evidence="14">
    <location>
        <begin position="101"/>
        <end position="120"/>
    </location>
</feature>
<comment type="subcellular location">
    <subcellularLocation>
        <location evidence="2">Nucleus</location>
    </subcellularLocation>
</comment>
<gene>
    <name evidence="17" type="ORF">NDU88_009530</name>
</gene>
<dbReference type="PROSITE" id="PS50950">
    <property type="entry name" value="ZF_THAP"/>
    <property type="match status" value="1"/>
</dbReference>
<keyword evidence="9 13" id="KW-0238">DNA-binding</keyword>
<dbReference type="Gene3D" id="3.30.160.60">
    <property type="entry name" value="Classic Zinc Finger"/>
    <property type="match status" value="5"/>
</dbReference>
<feature type="domain" description="C2H2-type" evidence="15">
    <location>
        <begin position="480"/>
        <end position="507"/>
    </location>
</feature>
<dbReference type="GO" id="GO:0000978">
    <property type="term" value="F:RNA polymerase II cis-regulatory region sequence-specific DNA binding"/>
    <property type="evidence" value="ECO:0007669"/>
    <property type="project" value="TreeGrafter"/>
</dbReference>
<keyword evidence="7" id="KW-0862">Zinc</keyword>
<evidence type="ECO:0000256" key="14">
    <source>
        <dbReference type="SAM" id="MobiDB-lite"/>
    </source>
</evidence>
<proteinExistence type="inferred from homology"/>
<dbReference type="SMART" id="SM00980">
    <property type="entry name" value="THAP"/>
    <property type="match status" value="1"/>
</dbReference>
<feature type="domain" description="C2H2-type" evidence="15">
    <location>
        <begin position="395"/>
        <end position="422"/>
    </location>
</feature>
<dbReference type="PANTHER" id="PTHR24404">
    <property type="entry name" value="ZINC FINGER PROTEIN"/>
    <property type="match status" value="1"/>
</dbReference>
<evidence type="ECO:0000256" key="11">
    <source>
        <dbReference type="ARBA" id="ARBA00023242"/>
    </source>
</evidence>
<evidence type="ECO:0000256" key="4">
    <source>
        <dbReference type="ARBA" id="ARBA00022723"/>
    </source>
</evidence>
<comment type="function">
    <text evidence="1">May be involved in transcriptional regulation.</text>
</comment>
<dbReference type="FunFam" id="3.30.160.60:FF:000028">
    <property type="entry name" value="zinc finger protein 90 homolog"/>
    <property type="match status" value="1"/>
</dbReference>
<evidence type="ECO:0000256" key="10">
    <source>
        <dbReference type="ARBA" id="ARBA00023163"/>
    </source>
</evidence>
<dbReference type="SUPFAM" id="SSF57716">
    <property type="entry name" value="Glucocorticoid receptor-like (DNA-binding domain)"/>
    <property type="match status" value="1"/>
</dbReference>
<dbReference type="Pfam" id="PF05485">
    <property type="entry name" value="THAP"/>
    <property type="match status" value="1"/>
</dbReference>
<evidence type="ECO:0000256" key="3">
    <source>
        <dbReference type="ARBA" id="ARBA00006991"/>
    </source>
</evidence>
<feature type="region of interest" description="Disordered" evidence="14">
    <location>
        <begin position="361"/>
        <end position="388"/>
    </location>
</feature>
<protein>
    <submittedName>
        <fullName evidence="17">Uncharacterized protein</fullName>
    </submittedName>
</protein>
<dbReference type="InterPro" id="IPR036236">
    <property type="entry name" value="Znf_C2H2_sf"/>
</dbReference>
<dbReference type="GO" id="GO:0008270">
    <property type="term" value="F:zinc ion binding"/>
    <property type="evidence" value="ECO:0007669"/>
    <property type="project" value="UniProtKB-KW"/>
</dbReference>
<dbReference type="EMBL" id="JANPWB010000012">
    <property type="protein sequence ID" value="KAJ1121421.1"/>
    <property type="molecule type" value="Genomic_DNA"/>
</dbReference>
<evidence type="ECO:0000256" key="5">
    <source>
        <dbReference type="ARBA" id="ARBA00022737"/>
    </source>
</evidence>
<evidence type="ECO:0000313" key="18">
    <source>
        <dbReference type="Proteomes" id="UP001066276"/>
    </source>
</evidence>
<feature type="compositionally biased region" description="Basic and acidic residues" evidence="14">
    <location>
        <begin position="102"/>
        <end position="114"/>
    </location>
</feature>
<keyword evidence="8" id="KW-0805">Transcription regulation</keyword>
<evidence type="ECO:0000256" key="12">
    <source>
        <dbReference type="PROSITE-ProRule" id="PRU00042"/>
    </source>
</evidence>
<dbReference type="SUPFAM" id="SSF57667">
    <property type="entry name" value="beta-beta-alpha zinc fingers"/>
    <property type="match status" value="3"/>
</dbReference>
<dbReference type="PANTHER" id="PTHR24404:SF114">
    <property type="entry name" value="KLUMPFUSS, ISOFORM B-RELATED"/>
    <property type="match status" value="1"/>
</dbReference>
<evidence type="ECO:0000259" key="16">
    <source>
        <dbReference type="PROSITE" id="PS50950"/>
    </source>
</evidence>
<feature type="domain" description="C2H2-type" evidence="15">
    <location>
        <begin position="452"/>
        <end position="479"/>
    </location>
</feature>
<dbReference type="InterPro" id="IPR013087">
    <property type="entry name" value="Znf_C2H2_type"/>
</dbReference>
<evidence type="ECO:0000256" key="7">
    <source>
        <dbReference type="ARBA" id="ARBA00022833"/>
    </source>
</evidence>
<comment type="caution">
    <text evidence="17">The sequence shown here is derived from an EMBL/GenBank/DDBJ whole genome shotgun (WGS) entry which is preliminary data.</text>
</comment>
<organism evidence="17 18">
    <name type="scientific">Pleurodeles waltl</name>
    <name type="common">Iberian ribbed newt</name>
    <dbReference type="NCBI Taxonomy" id="8319"/>
    <lineage>
        <taxon>Eukaryota</taxon>
        <taxon>Metazoa</taxon>
        <taxon>Chordata</taxon>
        <taxon>Craniata</taxon>
        <taxon>Vertebrata</taxon>
        <taxon>Euteleostomi</taxon>
        <taxon>Amphibia</taxon>
        <taxon>Batrachia</taxon>
        <taxon>Caudata</taxon>
        <taxon>Salamandroidea</taxon>
        <taxon>Salamandridae</taxon>
        <taxon>Pleurodelinae</taxon>
        <taxon>Pleurodeles</taxon>
    </lineage>
</organism>
<dbReference type="InterPro" id="IPR050589">
    <property type="entry name" value="Ikaros_C2H2-ZF"/>
</dbReference>
<dbReference type="SMART" id="SM00692">
    <property type="entry name" value="DM3"/>
    <property type="match status" value="1"/>
</dbReference>
<dbReference type="FunFam" id="3.30.160.60:FF:000099">
    <property type="entry name" value="Zinc finger protein 79"/>
    <property type="match status" value="1"/>
</dbReference>
<feature type="region of interest" description="Disordered" evidence="14">
    <location>
        <begin position="261"/>
        <end position="321"/>
    </location>
</feature>
<feature type="domain" description="THAP-type" evidence="16">
    <location>
        <begin position="1"/>
        <end position="91"/>
    </location>
</feature>
<evidence type="ECO:0000256" key="1">
    <source>
        <dbReference type="ARBA" id="ARBA00003767"/>
    </source>
</evidence>
<evidence type="ECO:0000256" key="6">
    <source>
        <dbReference type="ARBA" id="ARBA00022771"/>
    </source>
</evidence>
<dbReference type="PROSITE" id="PS00028">
    <property type="entry name" value="ZINC_FINGER_C2H2_1"/>
    <property type="match status" value="5"/>
</dbReference>
<feature type="region of interest" description="Disordered" evidence="14">
    <location>
        <begin position="520"/>
        <end position="557"/>
    </location>
</feature>
<keyword evidence="10" id="KW-0804">Transcription</keyword>
<keyword evidence="11" id="KW-0539">Nucleus</keyword>
<reference evidence="17" key="1">
    <citation type="journal article" date="2022" name="bioRxiv">
        <title>Sequencing and chromosome-scale assembly of the giantPleurodeles waltlgenome.</title>
        <authorList>
            <person name="Brown T."/>
            <person name="Elewa A."/>
            <person name="Iarovenko S."/>
            <person name="Subramanian E."/>
            <person name="Araus A.J."/>
            <person name="Petzold A."/>
            <person name="Susuki M."/>
            <person name="Suzuki K.-i.T."/>
            <person name="Hayashi T."/>
            <person name="Toyoda A."/>
            <person name="Oliveira C."/>
            <person name="Osipova E."/>
            <person name="Leigh N.D."/>
            <person name="Simon A."/>
            <person name="Yun M.H."/>
        </authorList>
    </citation>
    <scope>NUCLEOTIDE SEQUENCE</scope>
    <source>
        <strain evidence="17">20211129_DDA</strain>
        <tissue evidence="17">Liver</tissue>
    </source>
</reference>
<evidence type="ECO:0000256" key="2">
    <source>
        <dbReference type="ARBA" id="ARBA00004123"/>
    </source>
</evidence>
<name>A0AAV7P197_PLEWA</name>
<dbReference type="SMART" id="SM00355">
    <property type="entry name" value="ZnF_C2H2"/>
    <property type="match status" value="5"/>
</dbReference>
<evidence type="ECO:0000256" key="13">
    <source>
        <dbReference type="PROSITE-ProRule" id="PRU00309"/>
    </source>
</evidence>
<evidence type="ECO:0000259" key="15">
    <source>
        <dbReference type="PROSITE" id="PS50157"/>
    </source>
</evidence>
<evidence type="ECO:0000256" key="8">
    <source>
        <dbReference type="ARBA" id="ARBA00023015"/>
    </source>
</evidence>
<evidence type="ECO:0000313" key="17">
    <source>
        <dbReference type="EMBL" id="KAJ1121421.1"/>
    </source>
</evidence>